<comment type="caution">
    <text evidence="3">The sequence shown here is derived from an EMBL/GenBank/DDBJ whole genome shotgun (WGS) entry which is preliminary data.</text>
</comment>
<feature type="transmembrane region" description="Helical" evidence="1">
    <location>
        <begin position="179"/>
        <end position="200"/>
    </location>
</feature>
<keyword evidence="4" id="KW-1185">Reference proteome</keyword>
<feature type="transmembrane region" description="Helical" evidence="1">
    <location>
        <begin position="28"/>
        <end position="46"/>
    </location>
</feature>
<dbReference type="InterPro" id="IPR037185">
    <property type="entry name" value="EmrE-like"/>
</dbReference>
<keyword evidence="1" id="KW-0812">Transmembrane</keyword>
<dbReference type="InterPro" id="IPR000620">
    <property type="entry name" value="EamA_dom"/>
</dbReference>
<reference evidence="3 4" key="1">
    <citation type="submission" date="2020-03" db="EMBL/GenBank/DDBJ databases">
        <title>Salinimicrobium sp. nov, isolated from SCS.</title>
        <authorList>
            <person name="Cao W.R."/>
        </authorList>
    </citation>
    <scope>NUCLEOTIDE SEQUENCE [LARGE SCALE GENOMIC DNA]</scope>
    <source>
        <strain evidence="4">J15B91</strain>
    </source>
</reference>
<evidence type="ECO:0000256" key="1">
    <source>
        <dbReference type="SAM" id="Phobius"/>
    </source>
</evidence>
<dbReference type="EMBL" id="JAAVJR010000001">
    <property type="protein sequence ID" value="NJW51479.1"/>
    <property type="molecule type" value="Genomic_DNA"/>
</dbReference>
<evidence type="ECO:0000313" key="4">
    <source>
        <dbReference type="Proteomes" id="UP000703674"/>
    </source>
</evidence>
<dbReference type="Gene3D" id="1.10.3730.20">
    <property type="match status" value="1"/>
</dbReference>
<sequence length="292" mass="31923">MIYLLLSVLSSSVIFVIFKLYERFGINTLQAIIFNYFFAFASGMLVDQQPLNLSKIIGEQWFLGTVILGFLFISVFYLAALTTQRSGLSVVSVATKMSVAIPVLFGIFLYNESTGPIKVAGIILAMAAVYLTSIKKKEGIKIKKRNLIFPMLVFFGSGIIDSTLKFLETTYVAAEDVALFSSTIFAIAGCIGVCILTIQAVLGKLRLSLRNLIGGIALGIPNFGSIYFLVLALRTEGMESSTVFPLNNVAIVMISTFLGILLFKEKMLPKNWIGIGLAIMSIILIATSESWM</sequence>
<organism evidence="3 4">
    <name type="scientific">Salinimicrobium oceani</name>
    <dbReference type="NCBI Taxonomy" id="2722702"/>
    <lineage>
        <taxon>Bacteria</taxon>
        <taxon>Pseudomonadati</taxon>
        <taxon>Bacteroidota</taxon>
        <taxon>Flavobacteriia</taxon>
        <taxon>Flavobacteriales</taxon>
        <taxon>Flavobacteriaceae</taxon>
        <taxon>Salinimicrobium</taxon>
    </lineage>
</organism>
<evidence type="ECO:0000259" key="2">
    <source>
        <dbReference type="Pfam" id="PF00892"/>
    </source>
</evidence>
<feature type="transmembrane region" description="Helical" evidence="1">
    <location>
        <begin position="88"/>
        <end position="110"/>
    </location>
</feature>
<feature type="transmembrane region" description="Helical" evidence="1">
    <location>
        <begin position="272"/>
        <end position="291"/>
    </location>
</feature>
<evidence type="ECO:0000313" key="3">
    <source>
        <dbReference type="EMBL" id="NJW51479.1"/>
    </source>
</evidence>
<keyword evidence="1" id="KW-0472">Membrane</keyword>
<feature type="transmembrane region" description="Helical" evidence="1">
    <location>
        <begin position="61"/>
        <end position="81"/>
    </location>
</feature>
<dbReference type="Proteomes" id="UP000703674">
    <property type="component" value="Unassembled WGS sequence"/>
</dbReference>
<feature type="transmembrane region" description="Helical" evidence="1">
    <location>
        <begin position="245"/>
        <end position="263"/>
    </location>
</feature>
<feature type="transmembrane region" description="Helical" evidence="1">
    <location>
        <begin position="212"/>
        <end position="233"/>
    </location>
</feature>
<proteinExistence type="predicted"/>
<dbReference type="Pfam" id="PF00892">
    <property type="entry name" value="EamA"/>
    <property type="match status" value="1"/>
</dbReference>
<feature type="domain" description="EamA" evidence="2">
    <location>
        <begin position="2"/>
        <end position="133"/>
    </location>
</feature>
<name>A0ABX1CVX2_9FLAO</name>
<protein>
    <submittedName>
        <fullName evidence="3">EamA family transporter</fullName>
    </submittedName>
</protein>
<feature type="transmembrane region" description="Helical" evidence="1">
    <location>
        <begin position="146"/>
        <end position="167"/>
    </location>
</feature>
<keyword evidence="1" id="KW-1133">Transmembrane helix</keyword>
<dbReference type="SUPFAM" id="SSF103481">
    <property type="entry name" value="Multidrug resistance efflux transporter EmrE"/>
    <property type="match status" value="2"/>
</dbReference>
<feature type="transmembrane region" description="Helical" evidence="1">
    <location>
        <begin position="116"/>
        <end position="134"/>
    </location>
</feature>
<gene>
    <name evidence="3" type="ORF">HC175_00945</name>
</gene>
<dbReference type="RefSeq" id="WP_168136645.1">
    <property type="nucleotide sequence ID" value="NZ_JAAVJR010000001.1"/>
</dbReference>
<accession>A0ABX1CVX2</accession>